<proteinExistence type="inferred from homology"/>
<keyword evidence="5" id="KW-0223">Dioxygenase</keyword>
<protein>
    <recommendedName>
        <fullName evidence="9">Fe2OG dioxygenase domain-containing protein</fullName>
    </recommendedName>
</protein>
<dbReference type="Gene3D" id="2.60.120.590">
    <property type="entry name" value="Alpha-ketoglutarate-dependent dioxygenase AlkB-like"/>
    <property type="match status" value="1"/>
</dbReference>
<keyword evidence="4" id="KW-0479">Metal-binding</keyword>
<evidence type="ECO:0000256" key="3">
    <source>
        <dbReference type="ARBA" id="ARBA00007879"/>
    </source>
</evidence>
<evidence type="ECO:0000259" key="9">
    <source>
        <dbReference type="PROSITE" id="PS51471"/>
    </source>
</evidence>
<dbReference type="PROSITE" id="PS51471">
    <property type="entry name" value="FE2OG_OXY"/>
    <property type="match status" value="1"/>
</dbReference>
<dbReference type="InterPro" id="IPR037151">
    <property type="entry name" value="AlkB-like_sf"/>
</dbReference>
<evidence type="ECO:0000256" key="4">
    <source>
        <dbReference type="ARBA" id="ARBA00022723"/>
    </source>
</evidence>
<dbReference type="InterPro" id="IPR032862">
    <property type="entry name" value="ALKBH6"/>
</dbReference>
<dbReference type="GO" id="GO:0046872">
    <property type="term" value="F:metal ion binding"/>
    <property type="evidence" value="ECO:0007669"/>
    <property type="project" value="UniProtKB-KW"/>
</dbReference>
<evidence type="ECO:0000313" key="10">
    <source>
        <dbReference type="EMBL" id="CAD7636724.1"/>
    </source>
</evidence>
<keyword evidence="7" id="KW-0408">Iron</keyword>
<sequence length="233" mass="26593">MSLDMNDSFKVVSDYISIPENIYYVKNFIDANEERCLIDNVLSSPKPKWTVLSNRRLQNWGGLPHPKGMVRQQLPQWLEKYALKLSQMNAFGGNTANHVLINEYASGQGIMPHEDGPLFYPTVATINTGSHTLLDFYTKNSQTVEGDADPNPQRIPVFSILLEPRSLVISQRDAYESYLHGIREVKSDVITDRIANLYLCDSHVIGEELERSTRFSFTIRFVPKVVKNLLFLK</sequence>
<dbReference type="AlphaFoldDB" id="A0A7R9LA17"/>
<keyword evidence="8" id="KW-0539">Nucleus</keyword>
<evidence type="ECO:0000256" key="7">
    <source>
        <dbReference type="ARBA" id="ARBA00023004"/>
    </source>
</evidence>
<evidence type="ECO:0000256" key="5">
    <source>
        <dbReference type="ARBA" id="ARBA00022964"/>
    </source>
</evidence>
<name>A0A7R9LA17_9ACAR</name>
<dbReference type="InterPro" id="IPR005123">
    <property type="entry name" value="Oxoglu/Fe-dep_dioxygenase_dom"/>
</dbReference>
<accession>A0A7R9LA17</accession>
<keyword evidence="11" id="KW-1185">Reference proteome</keyword>
<evidence type="ECO:0000256" key="2">
    <source>
        <dbReference type="ARBA" id="ARBA00004123"/>
    </source>
</evidence>
<dbReference type="GO" id="GO:0051213">
    <property type="term" value="F:dioxygenase activity"/>
    <property type="evidence" value="ECO:0007669"/>
    <property type="project" value="UniProtKB-KW"/>
</dbReference>
<organism evidence="10">
    <name type="scientific">Oppiella nova</name>
    <dbReference type="NCBI Taxonomy" id="334625"/>
    <lineage>
        <taxon>Eukaryota</taxon>
        <taxon>Metazoa</taxon>
        <taxon>Ecdysozoa</taxon>
        <taxon>Arthropoda</taxon>
        <taxon>Chelicerata</taxon>
        <taxon>Arachnida</taxon>
        <taxon>Acari</taxon>
        <taxon>Acariformes</taxon>
        <taxon>Sarcoptiformes</taxon>
        <taxon>Oribatida</taxon>
        <taxon>Brachypylina</taxon>
        <taxon>Oppioidea</taxon>
        <taxon>Oppiidae</taxon>
        <taxon>Oppiella</taxon>
    </lineage>
</organism>
<comment type="subcellular location">
    <subcellularLocation>
        <location evidence="2">Nucleus</location>
    </subcellularLocation>
</comment>
<evidence type="ECO:0000256" key="8">
    <source>
        <dbReference type="ARBA" id="ARBA00023242"/>
    </source>
</evidence>
<reference evidence="10" key="1">
    <citation type="submission" date="2020-11" db="EMBL/GenBank/DDBJ databases">
        <authorList>
            <person name="Tran Van P."/>
        </authorList>
    </citation>
    <scope>NUCLEOTIDE SEQUENCE</scope>
</reference>
<dbReference type="OrthoDB" id="412814at2759"/>
<keyword evidence="6" id="KW-0560">Oxidoreductase</keyword>
<evidence type="ECO:0000256" key="1">
    <source>
        <dbReference type="ARBA" id="ARBA00001954"/>
    </source>
</evidence>
<dbReference type="EMBL" id="OC914843">
    <property type="protein sequence ID" value="CAD7636724.1"/>
    <property type="molecule type" value="Genomic_DNA"/>
</dbReference>
<dbReference type="Pfam" id="PF13532">
    <property type="entry name" value="2OG-FeII_Oxy_2"/>
    <property type="match status" value="1"/>
</dbReference>
<dbReference type="SUPFAM" id="SSF51197">
    <property type="entry name" value="Clavaminate synthase-like"/>
    <property type="match status" value="1"/>
</dbReference>
<dbReference type="EMBL" id="CAJPVJ010000018">
    <property type="protein sequence ID" value="CAG2158378.1"/>
    <property type="molecule type" value="Genomic_DNA"/>
</dbReference>
<dbReference type="PANTHER" id="PTHR46030:SF1">
    <property type="entry name" value="ALPHA-KETOGLUTARATE-DEPENDENT DIOXYGENASE ALKB HOMOLOG 6"/>
    <property type="match status" value="1"/>
</dbReference>
<comment type="cofactor">
    <cofactor evidence="1">
        <name>Fe(2+)</name>
        <dbReference type="ChEBI" id="CHEBI:29033"/>
    </cofactor>
</comment>
<dbReference type="PANTHER" id="PTHR46030">
    <property type="entry name" value="ALPHA-KETOGLUTARATE-DEPENDENT DIOXYGENASE ALKB HOMOLOG 6"/>
    <property type="match status" value="1"/>
</dbReference>
<comment type="similarity">
    <text evidence="3">Belongs to the alkB family.</text>
</comment>
<dbReference type="Proteomes" id="UP000728032">
    <property type="component" value="Unassembled WGS sequence"/>
</dbReference>
<evidence type="ECO:0000256" key="6">
    <source>
        <dbReference type="ARBA" id="ARBA00023002"/>
    </source>
</evidence>
<feature type="domain" description="Fe2OG dioxygenase" evidence="9">
    <location>
        <begin position="95"/>
        <end position="223"/>
    </location>
</feature>
<evidence type="ECO:0000313" key="11">
    <source>
        <dbReference type="Proteomes" id="UP000728032"/>
    </source>
</evidence>
<gene>
    <name evidence="10" type="ORF">ONB1V03_LOCUS381</name>
</gene>
<dbReference type="InterPro" id="IPR027450">
    <property type="entry name" value="AlkB-like"/>
</dbReference>
<dbReference type="GO" id="GO:0005634">
    <property type="term" value="C:nucleus"/>
    <property type="evidence" value="ECO:0007669"/>
    <property type="project" value="UniProtKB-SubCell"/>
</dbReference>